<sequence length="217" mass="23312">MLTTRTAACVLLAGMLAHAAPVREGLARHDLVPRDDDTTTTVAWKDMTPGQKAGTVVVYVIFGLVGCGMLVIFCALAYHICCDFGGDFKDAFSRRMKGVGNVARDAWEVPKALWGVVTKVSAMAWGTVTTRSINAWTSTKNTCGSAVTRVKTSFAKKPTCDSEIPMALDLDDDVKKTAAASIEWDKASLMSYESTESAVAPSYHTDEAKVGAYAEEK</sequence>
<keyword evidence="4" id="KW-1185">Reference proteome</keyword>
<accession>A0AAF0Y019</accession>
<organism evidence="3 4">
    <name type="scientific">Vanrija pseudolonga</name>
    <dbReference type="NCBI Taxonomy" id="143232"/>
    <lineage>
        <taxon>Eukaryota</taxon>
        <taxon>Fungi</taxon>
        <taxon>Dikarya</taxon>
        <taxon>Basidiomycota</taxon>
        <taxon>Agaricomycotina</taxon>
        <taxon>Tremellomycetes</taxon>
        <taxon>Trichosporonales</taxon>
        <taxon>Trichosporonaceae</taxon>
        <taxon>Vanrija</taxon>
    </lineage>
</organism>
<protein>
    <submittedName>
        <fullName evidence="3">Uncharacterized protein</fullName>
    </submittedName>
</protein>
<name>A0AAF0Y019_9TREE</name>
<evidence type="ECO:0000313" key="4">
    <source>
        <dbReference type="Proteomes" id="UP000827549"/>
    </source>
</evidence>
<proteinExistence type="predicted"/>
<dbReference type="AlphaFoldDB" id="A0AAF0Y019"/>
<feature type="chain" id="PRO_5041983859" evidence="2">
    <location>
        <begin position="20"/>
        <end position="217"/>
    </location>
</feature>
<dbReference type="Proteomes" id="UP000827549">
    <property type="component" value="Chromosome 1"/>
</dbReference>
<keyword evidence="1" id="KW-0812">Transmembrane</keyword>
<evidence type="ECO:0000313" key="3">
    <source>
        <dbReference type="EMBL" id="WOO77465.1"/>
    </source>
</evidence>
<evidence type="ECO:0000256" key="2">
    <source>
        <dbReference type="SAM" id="SignalP"/>
    </source>
</evidence>
<keyword evidence="2" id="KW-0732">Signal</keyword>
<dbReference type="EMBL" id="CP086714">
    <property type="protein sequence ID" value="WOO77465.1"/>
    <property type="molecule type" value="Genomic_DNA"/>
</dbReference>
<feature type="transmembrane region" description="Helical" evidence="1">
    <location>
        <begin position="56"/>
        <end position="80"/>
    </location>
</feature>
<dbReference type="GeneID" id="87804302"/>
<evidence type="ECO:0000256" key="1">
    <source>
        <dbReference type="SAM" id="Phobius"/>
    </source>
</evidence>
<gene>
    <name evidence="3" type="ORF">LOC62_01G001044</name>
</gene>
<feature type="signal peptide" evidence="2">
    <location>
        <begin position="1"/>
        <end position="19"/>
    </location>
</feature>
<reference evidence="3" key="1">
    <citation type="submission" date="2023-10" db="EMBL/GenBank/DDBJ databases">
        <authorList>
            <person name="Noh H."/>
        </authorList>
    </citation>
    <scope>NUCLEOTIDE SEQUENCE</scope>
    <source>
        <strain evidence="3">DUCC4014</strain>
    </source>
</reference>
<keyword evidence="1" id="KW-0472">Membrane</keyword>
<keyword evidence="1" id="KW-1133">Transmembrane helix</keyword>
<dbReference type="RefSeq" id="XP_062623497.1">
    <property type="nucleotide sequence ID" value="XM_062767513.1"/>
</dbReference>